<dbReference type="Proteomes" id="UP000095725">
    <property type="component" value="Unassembled WGS sequence"/>
</dbReference>
<sequence>MKNMSSLSRVTLLPDSRSEHTGIDVEHLNQINKGLTPYEAPYFGIVG</sequence>
<organism evidence="1 2">
    <name type="scientific">Bacteroides caccae</name>
    <dbReference type="NCBI Taxonomy" id="47678"/>
    <lineage>
        <taxon>Bacteria</taxon>
        <taxon>Pseudomonadati</taxon>
        <taxon>Bacteroidota</taxon>
        <taxon>Bacteroidia</taxon>
        <taxon>Bacteroidales</taxon>
        <taxon>Bacteroidaceae</taxon>
        <taxon>Bacteroides</taxon>
    </lineage>
</organism>
<dbReference type="EMBL" id="CZBL01000002">
    <property type="protein sequence ID" value="CUP69855.1"/>
    <property type="molecule type" value="Genomic_DNA"/>
</dbReference>
<accession>A0A174QGK7</accession>
<name>A0A174QGK7_9BACE</name>
<protein>
    <submittedName>
        <fullName evidence="1">Uncharacterized protein</fullName>
    </submittedName>
</protein>
<reference evidence="1 2" key="1">
    <citation type="submission" date="2015-09" db="EMBL/GenBank/DDBJ databases">
        <authorList>
            <consortium name="Pathogen Informatics"/>
        </authorList>
    </citation>
    <scope>NUCLEOTIDE SEQUENCE [LARGE SCALE GENOMIC DNA]</scope>
    <source>
        <strain evidence="1 2">2789STDY5834946</strain>
    </source>
</reference>
<evidence type="ECO:0000313" key="1">
    <source>
        <dbReference type="EMBL" id="CUP69855.1"/>
    </source>
</evidence>
<gene>
    <name evidence="1" type="ORF">ERS852558_00805</name>
</gene>
<evidence type="ECO:0000313" key="2">
    <source>
        <dbReference type="Proteomes" id="UP000095725"/>
    </source>
</evidence>
<dbReference type="AlphaFoldDB" id="A0A174QGK7"/>
<proteinExistence type="predicted"/>